<comment type="caution">
    <text evidence="1">The sequence shown here is derived from an EMBL/GenBank/DDBJ whole genome shotgun (WGS) entry which is preliminary data.</text>
</comment>
<dbReference type="SUPFAM" id="SSF56112">
    <property type="entry name" value="Protein kinase-like (PK-like)"/>
    <property type="match status" value="1"/>
</dbReference>
<dbReference type="InterPro" id="IPR006748">
    <property type="entry name" value="NH2Glyco/OHUrea_AB-resist_kin"/>
</dbReference>
<evidence type="ECO:0000313" key="2">
    <source>
        <dbReference type="Proteomes" id="UP001500655"/>
    </source>
</evidence>
<dbReference type="Gene3D" id="3.90.1200.10">
    <property type="match status" value="1"/>
</dbReference>
<dbReference type="Pfam" id="PF04655">
    <property type="entry name" value="APH_6_hur"/>
    <property type="match status" value="1"/>
</dbReference>
<keyword evidence="2" id="KW-1185">Reference proteome</keyword>
<reference evidence="2" key="1">
    <citation type="journal article" date="2019" name="Int. J. Syst. Evol. Microbiol.">
        <title>The Global Catalogue of Microorganisms (GCM) 10K type strain sequencing project: providing services to taxonomists for standard genome sequencing and annotation.</title>
        <authorList>
            <consortium name="The Broad Institute Genomics Platform"/>
            <consortium name="The Broad Institute Genome Sequencing Center for Infectious Disease"/>
            <person name="Wu L."/>
            <person name="Ma J."/>
        </authorList>
    </citation>
    <scope>NUCLEOTIDE SEQUENCE [LARGE SCALE GENOMIC DNA]</scope>
    <source>
        <strain evidence="2">JCM 13249</strain>
    </source>
</reference>
<gene>
    <name evidence="1" type="ORF">GCM10009681_11700</name>
</gene>
<dbReference type="Proteomes" id="UP001500655">
    <property type="component" value="Unassembled WGS sequence"/>
</dbReference>
<sequence length="307" mass="31814">MHRLTVPAVLARNVAGAWGDAGRRWLADLPGVVAAVAADWRLTLADPYDLTYHWVAPATRADGAPVVLKLGVPGSPQLATEAAALTAYGGCGAVALLAHDPARGALLLERADPGTPLRALVPAADDEATAAVADVARRLHRPPPPGHGLPGLARLGRAFDGYLRSFPDDGPLPRGLVGKAAEVFAGLLATAPAGVLLHGDLHHDNVLRATRERWLAIDPHGLVGDPGYEAGALLYNPDPTRPDARLLPLVLPRVEALAHGLGLSADRVVAWGFVKAVLSEVWTVEDGGAPGGQAFAVARLLAGHLSV</sequence>
<dbReference type="EMBL" id="BAAALS010000004">
    <property type="protein sequence ID" value="GAA1742538.1"/>
    <property type="molecule type" value="Genomic_DNA"/>
</dbReference>
<accession>A0ABP4W1C9</accession>
<dbReference type="InterPro" id="IPR011009">
    <property type="entry name" value="Kinase-like_dom_sf"/>
</dbReference>
<protein>
    <submittedName>
        <fullName evidence="1">Aminoglycoside phosphotransferase family protein</fullName>
    </submittedName>
</protein>
<dbReference type="RefSeq" id="WP_344077654.1">
    <property type="nucleotide sequence ID" value="NZ_BAAALS010000004.1"/>
</dbReference>
<proteinExistence type="predicted"/>
<evidence type="ECO:0000313" key="1">
    <source>
        <dbReference type="EMBL" id="GAA1742538.1"/>
    </source>
</evidence>
<organism evidence="1 2">
    <name type="scientific">Luedemannella helvata</name>
    <dbReference type="NCBI Taxonomy" id="349315"/>
    <lineage>
        <taxon>Bacteria</taxon>
        <taxon>Bacillati</taxon>
        <taxon>Actinomycetota</taxon>
        <taxon>Actinomycetes</taxon>
        <taxon>Micromonosporales</taxon>
        <taxon>Micromonosporaceae</taxon>
        <taxon>Luedemannella</taxon>
    </lineage>
</organism>
<name>A0ABP4W1C9_9ACTN</name>